<dbReference type="AlphaFoldDB" id="A0A399E6W3"/>
<name>A0A399E6W3_9DEIN</name>
<comment type="caution">
    <text evidence="4">The sequence shown here is derived from an EMBL/GenBank/DDBJ whole genome shotgun (WGS) entry which is preliminary data.</text>
</comment>
<dbReference type="PANTHER" id="PTHR33392:SF6">
    <property type="entry name" value="POLYISOPRENYL-TEICHOIC ACID--PEPTIDOGLYCAN TEICHOIC ACID TRANSFERASE TAGU"/>
    <property type="match status" value="1"/>
</dbReference>
<evidence type="ECO:0000256" key="2">
    <source>
        <dbReference type="SAM" id="MobiDB-lite"/>
    </source>
</evidence>
<dbReference type="InterPro" id="IPR004474">
    <property type="entry name" value="LytR_CpsA_psr"/>
</dbReference>
<proteinExistence type="inferred from homology"/>
<dbReference type="Proteomes" id="UP000266089">
    <property type="component" value="Unassembled WGS sequence"/>
</dbReference>
<sequence length="421" mass="46118">MAMARPPSPHRPSAASSVRQRRPGPRGSLIWLGLSLLALAWALAYGPQHRAAKTQWQDTYQGGGPYEELSLVVAARDTEYCGYHTPCGPGLRTDTIFYVRLRGSEATAVAIPRDLHYSGETPEGYFDGRINTVYERGGKGKGLQLAVENLLGVPVEHYVILTFEAVMKLVDAVDGVDVVLPQPMKYTDRAAGLYIDFPAGPVHLNGKDAVKYMRFRRWEGTDLGRLDRIREVMELALRKAQNPRYWPRLPGVASTLWGSIETSLPLSEALRLLPSLRNLTLKSATLPTLEEGLYLIPDQAAMPSFIAGLLGHSTDTEVMARLVQAEALGLKTLLLDRSGRGLGERYRQGFIELGLPPPEVRLGEVGGSSVVLVRSGVSVVGRESPAFVLARDYADLLHLPLQTRIRLEPPGYDVIIVLGPG</sequence>
<dbReference type="PANTHER" id="PTHR33392">
    <property type="entry name" value="POLYISOPRENYL-TEICHOIC ACID--PEPTIDOGLYCAN TEICHOIC ACID TRANSFERASE TAGU"/>
    <property type="match status" value="1"/>
</dbReference>
<comment type="similarity">
    <text evidence="1">Belongs to the LytR/CpsA/Psr (LCP) family.</text>
</comment>
<protein>
    <submittedName>
        <fullName evidence="4">Putative transcriptional regulator YvhJ</fullName>
    </submittedName>
</protein>
<evidence type="ECO:0000256" key="1">
    <source>
        <dbReference type="ARBA" id="ARBA00006068"/>
    </source>
</evidence>
<dbReference type="InterPro" id="IPR050922">
    <property type="entry name" value="LytR/CpsA/Psr_CW_biosynth"/>
</dbReference>
<feature type="region of interest" description="Disordered" evidence="2">
    <location>
        <begin position="1"/>
        <end position="23"/>
    </location>
</feature>
<organism evidence="4 5">
    <name type="scientific">Meiothermus taiwanensis</name>
    <dbReference type="NCBI Taxonomy" id="172827"/>
    <lineage>
        <taxon>Bacteria</taxon>
        <taxon>Thermotogati</taxon>
        <taxon>Deinococcota</taxon>
        <taxon>Deinococci</taxon>
        <taxon>Thermales</taxon>
        <taxon>Thermaceae</taxon>
        <taxon>Meiothermus</taxon>
    </lineage>
</organism>
<dbReference type="Pfam" id="PF03816">
    <property type="entry name" value="LytR_cpsA_psr"/>
    <property type="match status" value="1"/>
</dbReference>
<evidence type="ECO:0000313" key="5">
    <source>
        <dbReference type="Proteomes" id="UP000266089"/>
    </source>
</evidence>
<reference evidence="4 5" key="1">
    <citation type="submission" date="2018-08" db="EMBL/GenBank/DDBJ databases">
        <title>Meiothermus cateniformans JCM 15151 genome sequencing project.</title>
        <authorList>
            <person name="Da Costa M.S."/>
            <person name="Albuquerque L."/>
            <person name="Raposo P."/>
            <person name="Froufe H.J.C."/>
            <person name="Barroso C.S."/>
            <person name="Egas C."/>
        </authorList>
    </citation>
    <scope>NUCLEOTIDE SEQUENCE [LARGE SCALE GENOMIC DNA]</scope>
    <source>
        <strain evidence="4 5">JCM 15151</strain>
    </source>
</reference>
<gene>
    <name evidence="4" type="primary">yvhJ</name>
    <name evidence="4" type="ORF">Mcate_00255</name>
</gene>
<dbReference type="Gene3D" id="3.40.630.190">
    <property type="entry name" value="LCP protein"/>
    <property type="match status" value="1"/>
</dbReference>
<accession>A0A399E6W3</accession>
<feature type="compositionally biased region" description="Pro residues" evidence="2">
    <location>
        <begin position="1"/>
        <end position="10"/>
    </location>
</feature>
<evidence type="ECO:0000313" key="4">
    <source>
        <dbReference type="EMBL" id="RIH79616.1"/>
    </source>
</evidence>
<evidence type="ECO:0000259" key="3">
    <source>
        <dbReference type="Pfam" id="PF03816"/>
    </source>
</evidence>
<dbReference type="EMBL" id="QWKX01000004">
    <property type="protein sequence ID" value="RIH79616.1"/>
    <property type="molecule type" value="Genomic_DNA"/>
</dbReference>
<feature type="domain" description="Cell envelope-related transcriptional attenuator" evidence="3">
    <location>
        <begin position="92"/>
        <end position="241"/>
    </location>
</feature>
<dbReference type="NCBIfam" id="TIGR00350">
    <property type="entry name" value="lytR_cpsA_psr"/>
    <property type="match status" value="1"/>
</dbReference>